<dbReference type="Gene3D" id="1.10.10.10">
    <property type="entry name" value="Winged helix-like DNA-binding domain superfamily/Winged helix DNA-binding domain"/>
    <property type="match status" value="1"/>
</dbReference>
<keyword evidence="7" id="KW-1185">Reference proteome</keyword>
<dbReference type="Gene3D" id="1.10.1740.10">
    <property type="match status" value="1"/>
</dbReference>
<gene>
    <name evidence="6" type="ORF">Pan54_51070</name>
</gene>
<evidence type="ECO:0000259" key="5">
    <source>
        <dbReference type="Pfam" id="PF07638"/>
    </source>
</evidence>
<reference evidence="6 7" key="1">
    <citation type="submission" date="2019-02" db="EMBL/GenBank/DDBJ databases">
        <title>Deep-cultivation of Planctomycetes and their phenomic and genomic characterization uncovers novel biology.</title>
        <authorList>
            <person name="Wiegand S."/>
            <person name="Jogler M."/>
            <person name="Boedeker C."/>
            <person name="Pinto D."/>
            <person name="Vollmers J."/>
            <person name="Rivas-Marin E."/>
            <person name="Kohn T."/>
            <person name="Peeters S.H."/>
            <person name="Heuer A."/>
            <person name="Rast P."/>
            <person name="Oberbeckmann S."/>
            <person name="Bunk B."/>
            <person name="Jeske O."/>
            <person name="Meyerdierks A."/>
            <person name="Storesund J.E."/>
            <person name="Kallscheuer N."/>
            <person name="Luecker S."/>
            <person name="Lage O.M."/>
            <person name="Pohl T."/>
            <person name="Merkel B.J."/>
            <person name="Hornburger P."/>
            <person name="Mueller R.-W."/>
            <person name="Bruemmer F."/>
            <person name="Labrenz M."/>
            <person name="Spormann A.M."/>
            <person name="Op Den Camp H."/>
            <person name="Overmann J."/>
            <person name="Amann R."/>
            <person name="Jetten M.S.M."/>
            <person name="Mascher T."/>
            <person name="Medema M.H."/>
            <person name="Devos D.P."/>
            <person name="Kaster A.-K."/>
            <person name="Ovreas L."/>
            <person name="Rohde M."/>
            <person name="Galperin M.Y."/>
            <person name="Jogler C."/>
        </authorList>
    </citation>
    <scope>NUCLEOTIDE SEQUENCE [LARGE SCALE GENOMIC DNA]</scope>
    <source>
        <strain evidence="6 7">Pan54</strain>
    </source>
</reference>
<dbReference type="PANTHER" id="PTHR30385">
    <property type="entry name" value="SIGMA FACTOR F FLAGELLAR"/>
    <property type="match status" value="1"/>
</dbReference>
<accession>A0A5C5XQJ9</accession>
<dbReference type="Pfam" id="PF07638">
    <property type="entry name" value="Sigma70_ECF"/>
    <property type="match status" value="1"/>
</dbReference>
<keyword evidence="4" id="KW-0804">Transcription</keyword>
<keyword evidence="2" id="KW-0731">Sigma factor</keyword>
<dbReference type="InterPro" id="IPR036388">
    <property type="entry name" value="WH-like_DNA-bd_sf"/>
</dbReference>
<comment type="caution">
    <text evidence="6">The sequence shown here is derived from an EMBL/GenBank/DDBJ whole genome shotgun (WGS) entry which is preliminary data.</text>
</comment>
<dbReference type="AlphaFoldDB" id="A0A5C5XQJ9"/>
<dbReference type="SUPFAM" id="SSF88659">
    <property type="entry name" value="Sigma3 and sigma4 domains of RNA polymerase sigma factors"/>
    <property type="match status" value="1"/>
</dbReference>
<dbReference type="NCBIfam" id="TIGR02937">
    <property type="entry name" value="sigma70-ECF"/>
    <property type="match status" value="1"/>
</dbReference>
<evidence type="ECO:0000313" key="7">
    <source>
        <dbReference type="Proteomes" id="UP000316095"/>
    </source>
</evidence>
<evidence type="ECO:0000256" key="2">
    <source>
        <dbReference type="ARBA" id="ARBA00023082"/>
    </source>
</evidence>
<dbReference type="PANTHER" id="PTHR30385:SF7">
    <property type="entry name" value="RNA POLYMERASE SIGMA FACTOR FLIA"/>
    <property type="match status" value="1"/>
</dbReference>
<dbReference type="InterPro" id="IPR014284">
    <property type="entry name" value="RNA_pol_sigma-70_dom"/>
</dbReference>
<organism evidence="6 7">
    <name type="scientific">Rubinisphaera italica</name>
    <dbReference type="NCBI Taxonomy" id="2527969"/>
    <lineage>
        <taxon>Bacteria</taxon>
        <taxon>Pseudomonadati</taxon>
        <taxon>Planctomycetota</taxon>
        <taxon>Planctomycetia</taxon>
        <taxon>Planctomycetales</taxon>
        <taxon>Planctomycetaceae</taxon>
        <taxon>Rubinisphaera</taxon>
    </lineage>
</organism>
<dbReference type="Proteomes" id="UP000316095">
    <property type="component" value="Unassembled WGS sequence"/>
</dbReference>
<dbReference type="SUPFAM" id="SSF88946">
    <property type="entry name" value="Sigma2 domain of RNA polymerase sigma factors"/>
    <property type="match status" value="1"/>
</dbReference>
<dbReference type="InterPro" id="IPR053812">
    <property type="entry name" value="HTH_Sigma70_ECF-like"/>
</dbReference>
<keyword evidence="1" id="KW-0805">Transcription regulation</keyword>
<dbReference type="InterPro" id="IPR013325">
    <property type="entry name" value="RNA_pol_sigma_r2"/>
</dbReference>
<dbReference type="CDD" id="cd06171">
    <property type="entry name" value="Sigma70_r4"/>
    <property type="match status" value="1"/>
</dbReference>
<evidence type="ECO:0000256" key="4">
    <source>
        <dbReference type="ARBA" id="ARBA00023163"/>
    </source>
</evidence>
<dbReference type="GO" id="GO:0016987">
    <property type="term" value="F:sigma factor activity"/>
    <property type="evidence" value="ECO:0007669"/>
    <property type="project" value="UniProtKB-KW"/>
</dbReference>
<name>A0A5C5XQJ9_9PLAN</name>
<feature type="domain" description="RNA polymerase sigma-70 ECF-like HTH" evidence="5">
    <location>
        <begin position="23"/>
        <end position="203"/>
    </location>
</feature>
<dbReference type="InterPro" id="IPR013324">
    <property type="entry name" value="RNA_pol_sigma_r3/r4-like"/>
</dbReference>
<proteinExistence type="predicted"/>
<evidence type="ECO:0000256" key="1">
    <source>
        <dbReference type="ARBA" id="ARBA00023015"/>
    </source>
</evidence>
<protein>
    <submittedName>
        <fullName evidence="6">RNA polymerase sigma factor</fullName>
    </submittedName>
</protein>
<keyword evidence="3" id="KW-0238">DNA-binding</keyword>
<evidence type="ECO:0000313" key="6">
    <source>
        <dbReference type="EMBL" id="TWT64345.1"/>
    </source>
</evidence>
<dbReference type="EMBL" id="SJPG01000001">
    <property type="protein sequence ID" value="TWT64345.1"/>
    <property type="molecule type" value="Genomic_DNA"/>
</dbReference>
<dbReference type="GO" id="GO:0006352">
    <property type="term" value="P:DNA-templated transcription initiation"/>
    <property type="evidence" value="ECO:0007669"/>
    <property type="project" value="InterPro"/>
</dbReference>
<dbReference type="GO" id="GO:0003677">
    <property type="term" value="F:DNA binding"/>
    <property type="evidence" value="ECO:0007669"/>
    <property type="project" value="UniProtKB-KW"/>
</dbReference>
<sequence>MFVVRPPRDRATESGLGLTTDLQNELQRLSEGCPESRRTIVELCCQRLRTMARRMLKSYGHVQRWSDTDDVLQASLLRLHRALASVQPESVRKFYGLAATQIRRELIDLARSYYGPQGIGTKHDSDGGNASERCEDPFEPESVAAWTDFHEAVEALPEAEKEVVSLLWYDGLTQSDAARVLGISLATLKRRWVSARLLLKDQLAGGLDLD</sequence>
<evidence type="ECO:0000256" key="3">
    <source>
        <dbReference type="ARBA" id="ARBA00023125"/>
    </source>
</evidence>